<dbReference type="OrthoDB" id="6367890at2759"/>
<organism evidence="3 4">
    <name type="scientific">Daphnia galeata</name>
    <dbReference type="NCBI Taxonomy" id="27404"/>
    <lineage>
        <taxon>Eukaryota</taxon>
        <taxon>Metazoa</taxon>
        <taxon>Ecdysozoa</taxon>
        <taxon>Arthropoda</taxon>
        <taxon>Crustacea</taxon>
        <taxon>Branchiopoda</taxon>
        <taxon>Diplostraca</taxon>
        <taxon>Cladocera</taxon>
        <taxon>Anomopoda</taxon>
        <taxon>Daphniidae</taxon>
        <taxon>Daphnia</taxon>
    </lineage>
</organism>
<feature type="repeat" description="ANK" evidence="1">
    <location>
        <begin position="278"/>
        <end position="310"/>
    </location>
</feature>
<dbReference type="Pfam" id="PF12796">
    <property type="entry name" value="Ank_2"/>
    <property type="match status" value="3"/>
</dbReference>
<dbReference type="SUPFAM" id="SSF48403">
    <property type="entry name" value="Ankyrin repeat"/>
    <property type="match status" value="1"/>
</dbReference>
<evidence type="ECO:0000256" key="2">
    <source>
        <dbReference type="SAM" id="MobiDB-lite"/>
    </source>
</evidence>
<accession>A0A8J2WVC7</accession>
<reference evidence="3" key="1">
    <citation type="submission" date="2021-11" db="EMBL/GenBank/DDBJ databases">
        <authorList>
            <person name="Schell T."/>
        </authorList>
    </citation>
    <scope>NUCLEOTIDE SEQUENCE</scope>
    <source>
        <strain evidence="3">M5</strain>
    </source>
</reference>
<sequence>MSLDLPTGKLFQKKLLYVQHVDESKPLTTEIPISELKFNVLYNTLIENKELAELEAILVNDETSEFINQIDCHGYTFLEWADAFSREDILKRFAQDKTDMIDQQGLAPLHWATVVGSLQKIKLLLKKGANINAQTKDGHTALHLALRDELNMDDNEKIVKQLLNNDEAEYNKDAADITILHRAVMSDTLPQKLFQEIQKRFPDDVNAQDDEGDTPLMVALFHRSPAKVKELLPCSNVNIENKAGYIALHYAAMWPDIPVDLFNEIIDKSADINAQDNNGDTPLNWALLSKSVTAVQQLLIKGANVNLENKGNEMAIHFAVSWTTIPHDIIQKIVDKTEGNIDSALRLARGYKLTSTSRSHHQETNKTKSAVNNKNIPRPSHGRDEKLRGPDGEQKGIQNHNVIPVNSFY</sequence>
<evidence type="ECO:0000256" key="1">
    <source>
        <dbReference type="PROSITE-ProRule" id="PRU00023"/>
    </source>
</evidence>
<gene>
    <name evidence="3" type="ORF">DGAL_LOCUS16886</name>
</gene>
<name>A0A8J2WVC7_9CRUS</name>
<dbReference type="PANTHER" id="PTHR24118">
    <property type="entry name" value="POTE ANKYRIN DOMAIN"/>
    <property type="match status" value="1"/>
</dbReference>
<evidence type="ECO:0000313" key="4">
    <source>
        <dbReference type="Proteomes" id="UP000789390"/>
    </source>
</evidence>
<dbReference type="InterPro" id="IPR002110">
    <property type="entry name" value="Ankyrin_rpt"/>
</dbReference>
<feature type="compositionally biased region" description="Basic and acidic residues" evidence="2">
    <location>
        <begin position="381"/>
        <end position="394"/>
    </location>
</feature>
<feature type="repeat" description="ANK" evidence="1">
    <location>
        <begin position="104"/>
        <end position="136"/>
    </location>
</feature>
<dbReference type="PROSITE" id="PS50297">
    <property type="entry name" value="ANK_REP_REGION"/>
    <property type="match status" value="2"/>
</dbReference>
<keyword evidence="4" id="KW-1185">Reference proteome</keyword>
<keyword evidence="1" id="KW-0040">ANK repeat</keyword>
<dbReference type="EMBL" id="CAKKLH010000336">
    <property type="protein sequence ID" value="CAH0113084.1"/>
    <property type="molecule type" value="Genomic_DNA"/>
</dbReference>
<dbReference type="Gene3D" id="1.25.40.20">
    <property type="entry name" value="Ankyrin repeat-containing domain"/>
    <property type="match status" value="2"/>
</dbReference>
<evidence type="ECO:0000313" key="3">
    <source>
        <dbReference type="EMBL" id="CAH0113084.1"/>
    </source>
</evidence>
<dbReference type="InterPro" id="IPR036770">
    <property type="entry name" value="Ankyrin_rpt-contain_sf"/>
</dbReference>
<protein>
    <submittedName>
        <fullName evidence="3">Uncharacterized protein</fullName>
    </submittedName>
</protein>
<feature type="region of interest" description="Disordered" evidence="2">
    <location>
        <begin position="354"/>
        <end position="409"/>
    </location>
</feature>
<dbReference type="SMART" id="SM00248">
    <property type="entry name" value="ANK"/>
    <property type="match status" value="7"/>
</dbReference>
<dbReference type="PROSITE" id="PS50088">
    <property type="entry name" value="ANK_REPEAT"/>
    <property type="match status" value="3"/>
</dbReference>
<feature type="repeat" description="ANK" evidence="1">
    <location>
        <begin position="243"/>
        <end position="277"/>
    </location>
</feature>
<dbReference type="AlphaFoldDB" id="A0A8J2WVC7"/>
<dbReference type="PANTHER" id="PTHR24118:SF99">
    <property type="entry name" value="POTE ANKYRIN DOMAIN FAMILY MEMBER 3C-RELATED"/>
    <property type="match status" value="1"/>
</dbReference>
<comment type="caution">
    <text evidence="3">The sequence shown here is derived from an EMBL/GenBank/DDBJ whole genome shotgun (WGS) entry which is preliminary data.</text>
</comment>
<proteinExistence type="predicted"/>
<dbReference type="Proteomes" id="UP000789390">
    <property type="component" value="Unassembled WGS sequence"/>
</dbReference>